<feature type="transmembrane region" description="Helical" evidence="8">
    <location>
        <begin position="12"/>
        <end position="29"/>
    </location>
</feature>
<dbReference type="PANTHER" id="PTHR30252">
    <property type="entry name" value="INNER MEMBRANE PEPTIDE TRANSPORTER"/>
    <property type="match status" value="1"/>
</dbReference>
<dbReference type="Proteomes" id="UP000183155">
    <property type="component" value="Unassembled WGS sequence"/>
</dbReference>
<evidence type="ECO:0000256" key="8">
    <source>
        <dbReference type="SAM" id="Phobius"/>
    </source>
</evidence>
<feature type="transmembrane region" description="Helical" evidence="8">
    <location>
        <begin position="368"/>
        <end position="388"/>
    </location>
</feature>
<dbReference type="STRING" id="47884.SAMN04490203_0809"/>
<organism evidence="10 12">
    <name type="scientific">Pseudomonas taetrolens</name>
    <dbReference type="NCBI Taxonomy" id="47884"/>
    <lineage>
        <taxon>Bacteria</taxon>
        <taxon>Pseudomonadati</taxon>
        <taxon>Pseudomonadota</taxon>
        <taxon>Gammaproteobacteria</taxon>
        <taxon>Pseudomonadales</taxon>
        <taxon>Pseudomonadaceae</taxon>
        <taxon>Pseudomonas</taxon>
    </lineage>
</organism>
<feature type="transmembrane region" description="Helical" evidence="8">
    <location>
        <begin position="468"/>
        <end position="492"/>
    </location>
</feature>
<dbReference type="GO" id="GO:0009267">
    <property type="term" value="P:cellular response to starvation"/>
    <property type="evidence" value="ECO:0007669"/>
    <property type="project" value="InterPro"/>
</dbReference>
<evidence type="ECO:0000256" key="3">
    <source>
        <dbReference type="ARBA" id="ARBA00022448"/>
    </source>
</evidence>
<dbReference type="OrthoDB" id="9761224at2"/>
<dbReference type="PANTHER" id="PTHR30252:SF3">
    <property type="entry name" value="PYRUVATE_PROTON SYMPORTER BTST"/>
    <property type="match status" value="1"/>
</dbReference>
<dbReference type="GO" id="GO:0005886">
    <property type="term" value="C:plasma membrane"/>
    <property type="evidence" value="ECO:0007669"/>
    <property type="project" value="UniProtKB-SubCell"/>
</dbReference>
<dbReference type="AlphaFoldDB" id="A0A0J6GX67"/>
<dbReference type="RefSeq" id="WP_048378263.1">
    <property type="nucleotide sequence ID" value="NZ_FNRS01000001.1"/>
</dbReference>
<dbReference type="Proteomes" id="UP000036395">
    <property type="component" value="Unassembled WGS sequence"/>
</dbReference>
<evidence type="ECO:0000259" key="9">
    <source>
        <dbReference type="Pfam" id="PF02554"/>
    </source>
</evidence>
<feature type="transmembrane region" description="Helical" evidence="8">
    <location>
        <begin position="576"/>
        <end position="597"/>
    </location>
</feature>
<reference evidence="11 13" key="2">
    <citation type="submission" date="2016-10" db="EMBL/GenBank/DDBJ databases">
        <authorList>
            <person name="Varghese N."/>
            <person name="Submissions S."/>
        </authorList>
    </citation>
    <scope>NUCLEOTIDE SEQUENCE [LARGE SCALE GENOMIC DNA]</scope>
    <source>
        <strain evidence="11 13">BS3652</strain>
    </source>
</reference>
<feature type="transmembrane region" description="Helical" evidence="8">
    <location>
        <begin position="544"/>
        <end position="569"/>
    </location>
</feature>
<keyword evidence="7 8" id="KW-0472">Membrane</keyword>
<sequence>MKNNNSLLRHIPWLVLAIVGAFALGVVALRRGEAINALWIVVAAVAIYLVAYRYYSLFIATKVMQLNPLRATPAVVNNDGLDYVPTNKHILFGHHFAAIAGAGPLVGPVLAAQMGYLPGTLWLIAGVVLAGAVQDFMVLFMSTRRNGRSLGDMVREEMGKVPGTIALFGCFLIMIIILAVLALIVVKALAESPWGMFTVMATIPIAMFMGIYMRYIRPGRIGEISFVGVFLLLGSIWLGGQIAASPEWAPVFTFTGTQITWMLIGYGFVAAVLPVWLVLAPRDYLSTFLKIGTIVALAIGILVTMPELKMPAVTQFIDGNGPVWKGGLFPFLFITIACGAVSGFHALISSGTTPKLLDNETNARYIGYGGMLMESFVAIMAMVAASVIEPGVYFAMNSPAAIVGSDVVGVAQTISSWGFAITPDALTALAKDIGETTVLARAGGAPTLAVGIAQILHNVLPGENTMAFWYHFAILFEALFILTAVDAGTRAGRFMLQDLLGSFVPALKRTESWGANLLATGLCVAMWGYLLYQGVIDPLGGINTLWPLFGISNQMLAGIALMLATVVLIKMKRQRYIWVTMLPAVWLLICTTAAGFIKLFDANPAIGFLSLANKYSTALDAGQVLAPAKNIDQMQHVIINAYTNAGLTALFLFVVFSILFYAIKVGIAAWGSKERTDKEAPFQAMPDA</sequence>
<evidence type="ECO:0000256" key="6">
    <source>
        <dbReference type="ARBA" id="ARBA00022989"/>
    </source>
</evidence>
<reference evidence="10 12" key="1">
    <citation type="submission" date="2015-02" db="EMBL/GenBank/DDBJ databases">
        <title>Pseudomonas helleri sp. nov. and Pseudomonas weihenstephanensis sp. nov., isolated from raw cows milk.</title>
        <authorList>
            <person name="von Neubeck M."/>
            <person name="Huptas C."/>
            <person name="Wenning M."/>
            <person name="Scherer S."/>
        </authorList>
    </citation>
    <scope>NUCLEOTIDE SEQUENCE [LARGE SCALE GENOMIC DNA]</scope>
    <source>
        <strain evidence="10 12">DSM 21104</strain>
    </source>
</reference>
<evidence type="ECO:0000256" key="1">
    <source>
        <dbReference type="ARBA" id="ARBA00004651"/>
    </source>
</evidence>
<evidence type="ECO:0000313" key="12">
    <source>
        <dbReference type="Proteomes" id="UP000036395"/>
    </source>
</evidence>
<feature type="transmembrane region" description="Helical" evidence="8">
    <location>
        <begin position="641"/>
        <end position="663"/>
    </location>
</feature>
<feature type="transmembrane region" description="Helical" evidence="8">
    <location>
        <begin position="192"/>
        <end position="212"/>
    </location>
</feature>
<protein>
    <submittedName>
        <fullName evidence="10 11">Carbon starvation protein</fullName>
    </submittedName>
</protein>
<feature type="transmembrane region" description="Helical" evidence="8">
    <location>
        <begin position="513"/>
        <end position="532"/>
    </location>
</feature>
<keyword evidence="5 8" id="KW-0812">Transmembrane</keyword>
<feature type="transmembrane region" description="Helical" evidence="8">
    <location>
        <begin position="287"/>
        <end position="308"/>
    </location>
</feature>
<evidence type="ECO:0000313" key="10">
    <source>
        <dbReference type="EMBL" id="KMM86893.1"/>
    </source>
</evidence>
<dbReference type="PATRIC" id="fig|47884.3.peg.910"/>
<proteinExistence type="inferred from homology"/>
<dbReference type="Pfam" id="PF02554">
    <property type="entry name" value="CstA"/>
    <property type="match status" value="1"/>
</dbReference>
<dbReference type="InterPro" id="IPR003706">
    <property type="entry name" value="CstA_N"/>
</dbReference>
<evidence type="ECO:0000256" key="7">
    <source>
        <dbReference type="ARBA" id="ARBA00023136"/>
    </source>
</evidence>
<evidence type="ECO:0000256" key="2">
    <source>
        <dbReference type="ARBA" id="ARBA00007755"/>
    </source>
</evidence>
<gene>
    <name evidence="11" type="ORF">SAMN04490203_0809</name>
    <name evidence="10" type="ORF">TU78_02575</name>
</gene>
<feature type="transmembrane region" description="Helical" evidence="8">
    <location>
        <begin position="122"/>
        <end position="142"/>
    </location>
</feature>
<evidence type="ECO:0000313" key="13">
    <source>
        <dbReference type="Proteomes" id="UP000183155"/>
    </source>
</evidence>
<evidence type="ECO:0000256" key="4">
    <source>
        <dbReference type="ARBA" id="ARBA00022475"/>
    </source>
</evidence>
<dbReference type="InterPro" id="IPR051605">
    <property type="entry name" value="CstA"/>
</dbReference>
<keyword evidence="4" id="KW-1003">Cell membrane</keyword>
<name>A0A0J6GX67_PSETA</name>
<feature type="transmembrane region" description="Helical" evidence="8">
    <location>
        <begin position="259"/>
        <end position="280"/>
    </location>
</feature>
<evidence type="ECO:0000313" key="11">
    <source>
        <dbReference type="EMBL" id="SEB62041.1"/>
    </source>
</evidence>
<evidence type="ECO:0000256" key="5">
    <source>
        <dbReference type="ARBA" id="ARBA00022692"/>
    </source>
</evidence>
<feature type="transmembrane region" description="Helical" evidence="8">
    <location>
        <begin position="96"/>
        <end position="116"/>
    </location>
</feature>
<comment type="subcellular location">
    <subcellularLocation>
        <location evidence="1">Cell membrane</location>
        <topology evidence="1">Multi-pass membrane protein</topology>
    </subcellularLocation>
</comment>
<feature type="domain" description="CstA N-terminal" evidence="9">
    <location>
        <begin position="36"/>
        <end position="594"/>
    </location>
</feature>
<feature type="transmembrane region" description="Helical" evidence="8">
    <location>
        <begin position="35"/>
        <end position="55"/>
    </location>
</feature>
<accession>A0A0J6GX67</accession>
<dbReference type="EMBL" id="JYLA01000001">
    <property type="protein sequence ID" value="KMM86893.1"/>
    <property type="molecule type" value="Genomic_DNA"/>
</dbReference>
<comment type="similarity">
    <text evidence="2">Belongs to the peptide transporter carbon starvation (CstA) (TC 2.A.114) family.</text>
</comment>
<keyword evidence="3" id="KW-0813">Transport</keyword>
<dbReference type="EMBL" id="FNRS01000001">
    <property type="protein sequence ID" value="SEB62041.1"/>
    <property type="molecule type" value="Genomic_DNA"/>
</dbReference>
<feature type="transmembrane region" description="Helical" evidence="8">
    <location>
        <begin position="163"/>
        <end position="186"/>
    </location>
</feature>
<feature type="transmembrane region" description="Helical" evidence="8">
    <location>
        <begin position="224"/>
        <end position="244"/>
    </location>
</feature>
<keyword evidence="13" id="KW-1185">Reference proteome</keyword>
<feature type="transmembrane region" description="Helical" evidence="8">
    <location>
        <begin position="328"/>
        <end position="348"/>
    </location>
</feature>
<keyword evidence="6 8" id="KW-1133">Transmembrane helix</keyword>
<comment type="caution">
    <text evidence="10">The sequence shown here is derived from an EMBL/GenBank/DDBJ whole genome shotgun (WGS) entry which is preliminary data.</text>
</comment>